<dbReference type="PANTHER" id="PTHR33649:SF2">
    <property type="entry name" value="PAR1 PROTEIN"/>
    <property type="match status" value="1"/>
</dbReference>
<comment type="caution">
    <text evidence="2">The sequence shown here is derived from an EMBL/GenBank/DDBJ whole genome shotgun (WGS) entry which is preliminary data.</text>
</comment>
<feature type="signal peptide" evidence="1">
    <location>
        <begin position="1"/>
        <end position="23"/>
    </location>
</feature>
<dbReference type="InterPro" id="IPR009489">
    <property type="entry name" value="PAR1"/>
</dbReference>
<feature type="chain" id="PRO_5044766111" description="PAR1 protein" evidence="1">
    <location>
        <begin position="24"/>
        <end position="136"/>
    </location>
</feature>
<dbReference type="Proteomes" id="UP001605036">
    <property type="component" value="Unassembled WGS sequence"/>
</dbReference>
<keyword evidence="1" id="KW-0732">Signal</keyword>
<sequence length="136" mass="14810">MEKLRSLPIFFVALLLRLTFTLGNLVCEDLSVGDCAFAVSSSGARCVLEKSKLTNGETSVECQTSIIMAEKPLEWIETDECIKSCGLERISYGVSTDALMEKGFTAKLCSSECHNNCPNIVDLYFKLAAGEGMVLP</sequence>
<evidence type="ECO:0000313" key="2">
    <source>
        <dbReference type="EMBL" id="KAL2612881.1"/>
    </source>
</evidence>
<accession>A0ABD1XYC3</accession>
<dbReference type="PANTHER" id="PTHR33649">
    <property type="entry name" value="PAR1 PROTEIN"/>
    <property type="match status" value="1"/>
</dbReference>
<reference evidence="2 3" key="1">
    <citation type="submission" date="2024-09" db="EMBL/GenBank/DDBJ databases">
        <title>Chromosome-scale assembly of Riccia fluitans.</title>
        <authorList>
            <person name="Paukszto L."/>
            <person name="Sawicki J."/>
            <person name="Karawczyk K."/>
            <person name="Piernik-Szablinska J."/>
            <person name="Szczecinska M."/>
            <person name="Mazdziarz M."/>
        </authorList>
    </citation>
    <scope>NUCLEOTIDE SEQUENCE [LARGE SCALE GENOMIC DNA]</scope>
    <source>
        <strain evidence="2">Rf_01</strain>
        <tissue evidence="2">Aerial parts of the thallus</tissue>
    </source>
</reference>
<proteinExistence type="predicted"/>
<evidence type="ECO:0000313" key="3">
    <source>
        <dbReference type="Proteomes" id="UP001605036"/>
    </source>
</evidence>
<keyword evidence="3" id="KW-1185">Reference proteome</keyword>
<gene>
    <name evidence="2" type="ORF">R1flu_024573</name>
</gene>
<evidence type="ECO:0008006" key="4">
    <source>
        <dbReference type="Google" id="ProtNLM"/>
    </source>
</evidence>
<name>A0ABD1XYC3_9MARC</name>
<dbReference type="AlphaFoldDB" id="A0ABD1XYC3"/>
<protein>
    <recommendedName>
        <fullName evidence="4">PAR1 protein</fullName>
    </recommendedName>
</protein>
<organism evidence="2 3">
    <name type="scientific">Riccia fluitans</name>
    <dbReference type="NCBI Taxonomy" id="41844"/>
    <lineage>
        <taxon>Eukaryota</taxon>
        <taxon>Viridiplantae</taxon>
        <taxon>Streptophyta</taxon>
        <taxon>Embryophyta</taxon>
        <taxon>Marchantiophyta</taxon>
        <taxon>Marchantiopsida</taxon>
        <taxon>Marchantiidae</taxon>
        <taxon>Marchantiales</taxon>
        <taxon>Ricciaceae</taxon>
        <taxon>Riccia</taxon>
    </lineage>
</organism>
<dbReference type="Pfam" id="PF06521">
    <property type="entry name" value="PAR1"/>
    <property type="match status" value="1"/>
</dbReference>
<dbReference type="EMBL" id="JBHFFA010000007">
    <property type="protein sequence ID" value="KAL2612881.1"/>
    <property type="molecule type" value="Genomic_DNA"/>
</dbReference>
<evidence type="ECO:0000256" key="1">
    <source>
        <dbReference type="SAM" id="SignalP"/>
    </source>
</evidence>